<evidence type="ECO:0000313" key="2">
    <source>
        <dbReference type="EMBL" id="GGG33448.1"/>
    </source>
</evidence>
<name>A0ABQ1WJ39_9FLAO</name>
<evidence type="ECO:0000259" key="1">
    <source>
        <dbReference type="Pfam" id="PF05050"/>
    </source>
</evidence>
<sequence>MNYKKFIKKSKNFLLTRICPKPSKEQIEAFVRSLRPVETDKPLMRLGGVRDGGYLIPDDVSNIKACFSPGVGRTSNFELACANLGMEIYMADASVNSPVIDDDRFNFLKKFIGAKNRRNFITLENWLRSTDIPEESDLLLQMDVEGYEYEILKNINAEILGRFRIIVIEFHRLTSIEYPYHFHYIKSAFDKLLKDHKCVHIHPNNCCEFRNIEGVEVPGAAEFTFLRKDRINNEGAVTSLPHPLDRDNVKAFKSINLPEFWYK</sequence>
<gene>
    <name evidence="2" type="ORF">GCM10011532_16340</name>
</gene>
<dbReference type="InterPro" id="IPR029063">
    <property type="entry name" value="SAM-dependent_MTases_sf"/>
</dbReference>
<evidence type="ECO:0000313" key="3">
    <source>
        <dbReference type="Proteomes" id="UP000605733"/>
    </source>
</evidence>
<comment type="caution">
    <text evidence="2">The sequence shown here is derived from an EMBL/GenBank/DDBJ whole genome shotgun (WGS) entry which is preliminary data.</text>
</comment>
<proteinExistence type="predicted"/>
<dbReference type="Pfam" id="PF05050">
    <property type="entry name" value="Methyltransf_21"/>
    <property type="match status" value="1"/>
</dbReference>
<reference evidence="3" key="1">
    <citation type="journal article" date="2019" name="Int. J. Syst. Evol. Microbiol.">
        <title>The Global Catalogue of Microorganisms (GCM) 10K type strain sequencing project: providing services to taxonomists for standard genome sequencing and annotation.</title>
        <authorList>
            <consortium name="The Broad Institute Genomics Platform"/>
            <consortium name="The Broad Institute Genome Sequencing Center for Infectious Disease"/>
            <person name="Wu L."/>
            <person name="Ma J."/>
        </authorList>
    </citation>
    <scope>NUCLEOTIDE SEQUENCE [LARGE SCALE GENOMIC DNA]</scope>
    <source>
        <strain evidence="3">CGMCC 1.15422</strain>
    </source>
</reference>
<accession>A0ABQ1WJ39</accession>
<dbReference type="InterPro" id="IPR006342">
    <property type="entry name" value="FkbM_mtfrase"/>
</dbReference>
<dbReference type="Proteomes" id="UP000605733">
    <property type="component" value="Unassembled WGS sequence"/>
</dbReference>
<dbReference type="SUPFAM" id="SSF53335">
    <property type="entry name" value="S-adenosyl-L-methionine-dependent methyltransferases"/>
    <property type="match status" value="1"/>
</dbReference>
<protein>
    <recommendedName>
        <fullName evidence="1">Methyltransferase FkbM domain-containing protein</fullName>
    </recommendedName>
</protein>
<organism evidence="2 3">
    <name type="scientific">Christiangramia forsetii</name>
    <dbReference type="NCBI Taxonomy" id="411153"/>
    <lineage>
        <taxon>Bacteria</taxon>
        <taxon>Pseudomonadati</taxon>
        <taxon>Bacteroidota</taxon>
        <taxon>Flavobacteriia</taxon>
        <taxon>Flavobacteriales</taxon>
        <taxon>Flavobacteriaceae</taxon>
        <taxon>Christiangramia</taxon>
    </lineage>
</organism>
<keyword evidence="3" id="KW-1185">Reference proteome</keyword>
<feature type="domain" description="Methyltransferase FkbM" evidence="1">
    <location>
        <begin position="128"/>
        <end position="181"/>
    </location>
</feature>
<dbReference type="Gene3D" id="3.40.50.150">
    <property type="entry name" value="Vaccinia Virus protein VP39"/>
    <property type="match status" value="1"/>
</dbReference>
<dbReference type="RefSeq" id="WP_011708465.1">
    <property type="nucleotide sequence ID" value="NZ_BMIX01000003.1"/>
</dbReference>
<dbReference type="EMBL" id="BMIX01000003">
    <property type="protein sequence ID" value="GGG33448.1"/>
    <property type="molecule type" value="Genomic_DNA"/>
</dbReference>